<dbReference type="CDD" id="cd00590">
    <property type="entry name" value="RRM_SF"/>
    <property type="match status" value="1"/>
</dbReference>
<sequence>MNIKVSNLNRLTTVQHLLNLFVPFGVVQSVKIVKKDITGRSQGTGYVKMDRFSGNSAINGLNYFRFMNFYIEVSEAPM</sequence>
<dbReference type="InterPro" id="IPR035979">
    <property type="entry name" value="RBD_domain_sf"/>
</dbReference>
<evidence type="ECO:0000313" key="3">
    <source>
        <dbReference type="Proteomes" id="UP000306918"/>
    </source>
</evidence>
<dbReference type="OrthoDB" id="680720at2"/>
<accession>A0A4S8H8C4</accession>
<dbReference type="Pfam" id="PF00076">
    <property type="entry name" value="RRM_1"/>
    <property type="match status" value="1"/>
</dbReference>
<dbReference type="InterPro" id="IPR000504">
    <property type="entry name" value="RRM_dom"/>
</dbReference>
<dbReference type="GO" id="GO:0003723">
    <property type="term" value="F:RNA binding"/>
    <property type="evidence" value="ECO:0007669"/>
    <property type="project" value="InterPro"/>
</dbReference>
<dbReference type="SMART" id="SM00360">
    <property type="entry name" value="RRM"/>
    <property type="match status" value="1"/>
</dbReference>
<dbReference type="EMBL" id="STFF01000014">
    <property type="protein sequence ID" value="THU31110.1"/>
    <property type="molecule type" value="Genomic_DNA"/>
</dbReference>
<proteinExistence type="predicted"/>
<dbReference type="PROSITE" id="PS50102">
    <property type="entry name" value="RRM"/>
    <property type="match status" value="1"/>
</dbReference>
<reference evidence="2 3" key="1">
    <citation type="submission" date="2019-04" db="EMBL/GenBank/DDBJ databases">
        <title>Niastella caeni sp. nov., isolated from activated sludge.</title>
        <authorList>
            <person name="Sheng M."/>
        </authorList>
    </citation>
    <scope>NUCLEOTIDE SEQUENCE [LARGE SCALE GENOMIC DNA]</scope>
    <source>
        <strain evidence="2 3">HX-2-15</strain>
    </source>
</reference>
<evidence type="ECO:0000313" key="2">
    <source>
        <dbReference type="EMBL" id="THU31110.1"/>
    </source>
</evidence>
<dbReference type="InterPro" id="IPR012677">
    <property type="entry name" value="Nucleotide-bd_a/b_plait_sf"/>
</dbReference>
<evidence type="ECO:0000259" key="1">
    <source>
        <dbReference type="PROSITE" id="PS50102"/>
    </source>
</evidence>
<organism evidence="2 3">
    <name type="scientific">Niastella caeni</name>
    <dbReference type="NCBI Taxonomy" id="2569763"/>
    <lineage>
        <taxon>Bacteria</taxon>
        <taxon>Pseudomonadati</taxon>
        <taxon>Bacteroidota</taxon>
        <taxon>Chitinophagia</taxon>
        <taxon>Chitinophagales</taxon>
        <taxon>Chitinophagaceae</taxon>
        <taxon>Niastella</taxon>
    </lineage>
</organism>
<dbReference type="Proteomes" id="UP000306918">
    <property type="component" value="Unassembled WGS sequence"/>
</dbReference>
<dbReference type="AlphaFoldDB" id="A0A4S8H8C4"/>
<comment type="caution">
    <text evidence="2">The sequence shown here is derived from an EMBL/GenBank/DDBJ whole genome shotgun (WGS) entry which is preliminary data.</text>
</comment>
<gene>
    <name evidence="2" type="ORF">FAM09_28925</name>
</gene>
<dbReference type="SUPFAM" id="SSF54928">
    <property type="entry name" value="RNA-binding domain, RBD"/>
    <property type="match status" value="1"/>
</dbReference>
<protein>
    <submittedName>
        <fullName evidence="2">RNA-binding protein</fullName>
    </submittedName>
</protein>
<dbReference type="RefSeq" id="WP_136580656.1">
    <property type="nucleotide sequence ID" value="NZ_STFF01000014.1"/>
</dbReference>
<feature type="domain" description="RRM" evidence="1">
    <location>
        <begin position="1"/>
        <end position="78"/>
    </location>
</feature>
<dbReference type="Gene3D" id="3.30.70.330">
    <property type="match status" value="1"/>
</dbReference>
<keyword evidence="3" id="KW-1185">Reference proteome</keyword>
<name>A0A4S8H8C4_9BACT</name>